<evidence type="ECO:0000256" key="14">
    <source>
        <dbReference type="PIRSR" id="PIRSR627057-2"/>
    </source>
</evidence>
<dbReference type="Gene3D" id="3.30.2010.10">
    <property type="entry name" value="Metalloproteases ('zincins'), catalytic domain"/>
    <property type="match status" value="1"/>
</dbReference>
<keyword evidence="2 15" id="KW-0645">Protease</keyword>
<evidence type="ECO:0000256" key="13">
    <source>
        <dbReference type="PIRSR" id="PIRSR627057-1"/>
    </source>
</evidence>
<dbReference type="PANTHER" id="PTHR10120">
    <property type="entry name" value="CAAX PRENYL PROTEASE 1"/>
    <property type="match status" value="1"/>
</dbReference>
<evidence type="ECO:0000256" key="3">
    <source>
        <dbReference type="ARBA" id="ARBA00022692"/>
    </source>
</evidence>
<comment type="subcellular location">
    <subcellularLocation>
        <location evidence="1 15">Endoplasmic reticulum membrane</location>
        <topology evidence="1 15">Multi-pass membrane protein</topology>
    </subcellularLocation>
</comment>
<gene>
    <name evidence="18" type="primary">STE24</name>
    <name evidence="18" type="ORF">SeMB42_g05034</name>
</gene>
<feature type="transmembrane region" description="Helical" evidence="15">
    <location>
        <begin position="114"/>
        <end position="136"/>
    </location>
</feature>
<comment type="similarity">
    <text evidence="12 15">Belongs to the peptidase M48A family.</text>
</comment>
<organism evidence="18 19">
    <name type="scientific">Synchytrium endobioticum</name>
    <dbReference type="NCBI Taxonomy" id="286115"/>
    <lineage>
        <taxon>Eukaryota</taxon>
        <taxon>Fungi</taxon>
        <taxon>Fungi incertae sedis</taxon>
        <taxon>Chytridiomycota</taxon>
        <taxon>Chytridiomycota incertae sedis</taxon>
        <taxon>Chytridiomycetes</taxon>
        <taxon>Synchytriales</taxon>
        <taxon>Synchytriaceae</taxon>
        <taxon>Synchytrium</taxon>
    </lineage>
</organism>
<evidence type="ECO:0000256" key="10">
    <source>
        <dbReference type="ARBA" id="ARBA00023136"/>
    </source>
</evidence>
<comment type="function">
    <text evidence="15">Proteolytically removes the C-terminal three residues of farnesylated proteins.</text>
</comment>
<proteinExistence type="inferred from homology"/>
<reference evidence="18 19" key="1">
    <citation type="journal article" date="2019" name="Sci. Rep.">
        <title>Comparative genomics of chytrid fungi reveal insights into the obligate biotrophic and pathogenic lifestyle of Synchytrium endobioticum.</title>
        <authorList>
            <person name="van de Vossenberg B.T.L.H."/>
            <person name="Warris S."/>
            <person name="Nguyen H.D.T."/>
            <person name="van Gent-Pelzer M.P.E."/>
            <person name="Joly D.L."/>
            <person name="van de Geest H.C."/>
            <person name="Bonants P.J.M."/>
            <person name="Smith D.S."/>
            <person name="Levesque C.A."/>
            <person name="van der Lee T.A.J."/>
        </authorList>
    </citation>
    <scope>NUCLEOTIDE SEQUENCE [LARGE SCALE GENOMIC DNA]</scope>
    <source>
        <strain evidence="18 19">MB42</strain>
    </source>
</reference>
<dbReference type="EMBL" id="QEAN01000224">
    <property type="protein sequence ID" value="TPX42699.1"/>
    <property type="molecule type" value="Genomic_DNA"/>
</dbReference>
<feature type="transmembrane region" description="Helical" evidence="15">
    <location>
        <begin position="256"/>
        <end position="280"/>
    </location>
</feature>
<dbReference type="Pfam" id="PF01435">
    <property type="entry name" value="Peptidase_M48"/>
    <property type="match status" value="1"/>
</dbReference>
<evidence type="ECO:0000256" key="15">
    <source>
        <dbReference type="RuleBase" id="RU366005"/>
    </source>
</evidence>
<dbReference type="FunFam" id="3.30.2010.10:FF:000002">
    <property type="entry name" value="CAAX prenyl protease"/>
    <property type="match status" value="1"/>
</dbReference>
<keyword evidence="3 15" id="KW-0812">Transmembrane</keyword>
<evidence type="ECO:0000256" key="4">
    <source>
        <dbReference type="ARBA" id="ARBA00022723"/>
    </source>
</evidence>
<feature type="domain" description="CAAX prenyl protease 1 N-terminal" evidence="17">
    <location>
        <begin position="32"/>
        <end position="143"/>
    </location>
</feature>
<keyword evidence="8 15" id="KW-1133">Transmembrane helix</keyword>
<comment type="caution">
    <text evidence="18">The sequence shown here is derived from an EMBL/GenBank/DDBJ whole genome shotgun (WGS) entry which is preliminary data.</text>
</comment>
<feature type="transmembrane region" description="Helical" evidence="15">
    <location>
        <begin position="292"/>
        <end position="314"/>
    </location>
</feature>
<keyword evidence="9 15" id="KW-0482">Metalloprotease</keyword>
<keyword evidence="4 14" id="KW-0479">Metal-binding</keyword>
<comment type="catalytic activity">
    <reaction evidence="11 15">
        <text>Hydrolyzes the peptide bond -P2-(S-farnesyl or geranylgeranyl)C-P1'-P2'-P3'-COOH where P1' and P2' are amino acids with aliphatic side chains and P3' is any C-terminal residue.</text>
        <dbReference type="EC" id="3.4.24.84"/>
    </reaction>
</comment>
<sequence length="389" mass="44577">MEWSLATIPYKPYVLAFSYALLAFESYLNYRQYLVLLIKTAPEAYSHLTSQENFDKARNYSMDKLGFSVISSIWAQVETTVIFYYDLLPWFWNFSGLALAWLLPAWAHNEILQSLSFVVIISLASTVTNLPFSLYYTFVLEEKSTRAQCSSLIMVTIYPTLIQPLFNKFTPLPEGDLKDKIYALAQSVVFPLNKTIFVMDGSKRSAHSNAYMYGFFSNKRLVLFDTLLGQTTHDETLAVIAHEIGHWFHSHVLKNLIIAQIHLFIIFYLFAQVINFAPLYESFGFKGPHFPILIGFFVFQMIYSPAEALMGFFMNVLSRAFEFQADLYAVSLGHASKLKTALQKIHLKNLGSLRTDPYYSAWHYSHPPLVERLDAIAAAESRTDGKKQE</sequence>
<evidence type="ECO:0000256" key="12">
    <source>
        <dbReference type="ARBA" id="ARBA00060927"/>
    </source>
</evidence>
<dbReference type="Pfam" id="PF16491">
    <property type="entry name" value="Peptidase_M48_N"/>
    <property type="match status" value="1"/>
</dbReference>
<evidence type="ECO:0000256" key="5">
    <source>
        <dbReference type="ARBA" id="ARBA00022801"/>
    </source>
</evidence>
<feature type="transmembrane region" description="Helical" evidence="15">
    <location>
        <begin position="90"/>
        <end position="107"/>
    </location>
</feature>
<dbReference type="InterPro" id="IPR032456">
    <property type="entry name" value="Peptidase_M48_N"/>
</dbReference>
<keyword evidence="7 14" id="KW-0862">Zinc</keyword>
<keyword evidence="6 15" id="KW-0256">Endoplasmic reticulum</keyword>
<evidence type="ECO:0000313" key="19">
    <source>
        <dbReference type="Proteomes" id="UP000317494"/>
    </source>
</evidence>
<accession>A0A507CU68</accession>
<evidence type="ECO:0000256" key="2">
    <source>
        <dbReference type="ARBA" id="ARBA00022670"/>
    </source>
</evidence>
<dbReference type="STRING" id="286115.A0A507CU68"/>
<dbReference type="GO" id="GO:0004222">
    <property type="term" value="F:metalloendopeptidase activity"/>
    <property type="evidence" value="ECO:0007669"/>
    <property type="project" value="UniProtKB-UniRule"/>
</dbReference>
<feature type="binding site" evidence="14">
    <location>
        <position position="246"/>
    </location>
    <ligand>
        <name>Zn(2+)</name>
        <dbReference type="ChEBI" id="CHEBI:29105"/>
        <note>catalytic</note>
    </ligand>
</feature>
<dbReference type="EC" id="3.4.24.84" evidence="15"/>
<dbReference type="Proteomes" id="UP000317494">
    <property type="component" value="Unassembled WGS sequence"/>
</dbReference>
<evidence type="ECO:0000259" key="17">
    <source>
        <dbReference type="Pfam" id="PF16491"/>
    </source>
</evidence>
<dbReference type="InterPro" id="IPR001915">
    <property type="entry name" value="Peptidase_M48"/>
</dbReference>
<dbReference type="GO" id="GO:0046872">
    <property type="term" value="F:metal ion binding"/>
    <property type="evidence" value="ECO:0007669"/>
    <property type="project" value="UniProtKB-UniRule"/>
</dbReference>
<feature type="active site" description="Proton donor" evidence="13">
    <location>
        <position position="326"/>
    </location>
</feature>
<dbReference type="AlphaFoldDB" id="A0A507CU68"/>
<dbReference type="GO" id="GO:0071586">
    <property type="term" value="P:CAAX-box protein processing"/>
    <property type="evidence" value="ECO:0007669"/>
    <property type="project" value="UniProtKB-UniRule"/>
</dbReference>
<evidence type="ECO:0000256" key="7">
    <source>
        <dbReference type="ARBA" id="ARBA00022833"/>
    </source>
</evidence>
<evidence type="ECO:0000256" key="9">
    <source>
        <dbReference type="ARBA" id="ARBA00023049"/>
    </source>
</evidence>
<keyword evidence="5 15" id="KW-0378">Hydrolase</keyword>
<feature type="transmembrane region" description="Helical" evidence="15">
    <location>
        <begin position="12"/>
        <end position="30"/>
    </location>
</feature>
<comment type="cofactor">
    <cofactor evidence="14 15">
        <name>Zn(2+)</name>
        <dbReference type="ChEBI" id="CHEBI:29105"/>
    </cofactor>
    <text evidence="14 15">Binds 1 zinc ion per subunit.</text>
</comment>
<name>A0A507CU68_9FUNG</name>
<feature type="binding site" evidence="14">
    <location>
        <position position="322"/>
    </location>
    <ligand>
        <name>Zn(2+)</name>
        <dbReference type="ChEBI" id="CHEBI:29105"/>
        <note>catalytic</note>
    </ligand>
</feature>
<evidence type="ECO:0000256" key="8">
    <source>
        <dbReference type="ARBA" id="ARBA00022989"/>
    </source>
</evidence>
<evidence type="ECO:0000313" key="18">
    <source>
        <dbReference type="EMBL" id="TPX42699.1"/>
    </source>
</evidence>
<protein>
    <recommendedName>
        <fullName evidence="15">CAAX prenyl protease</fullName>
        <ecNumber evidence="15">3.4.24.84</ecNumber>
    </recommendedName>
</protein>
<feature type="active site" evidence="13">
    <location>
        <position position="243"/>
    </location>
</feature>
<dbReference type="GO" id="GO:0005789">
    <property type="term" value="C:endoplasmic reticulum membrane"/>
    <property type="evidence" value="ECO:0007669"/>
    <property type="project" value="UniProtKB-SubCell"/>
</dbReference>
<evidence type="ECO:0000256" key="6">
    <source>
        <dbReference type="ARBA" id="ARBA00022824"/>
    </source>
</evidence>
<evidence type="ECO:0000259" key="16">
    <source>
        <dbReference type="Pfam" id="PF01435"/>
    </source>
</evidence>
<keyword evidence="10 15" id="KW-0472">Membrane</keyword>
<evidence type="ECO:0000256" key="1">
    <source>
        <dbReference type="ARBA" id="ARBA00004477"/>
    </source>
</evidence>
<keyword evidence="19" id="KW-1185">Reference proteome</keyword>
<feature type="domain" description="Peptidase M48" evidence="16">
    <location>
        <begin position="172"/>
        <end position="378"/>
    </location>
</feature>
<dbReference type="InterPro" id="IPR027057">
    <property type="entry name" value="CAXX_Prtase_1"/>
</dbReference>
<dbReference type="VEuPathDB" id="FungiDB:SeMB42_g05034"/>
<evidence type="ECO:0000256" key="11">
    <source>
        <dbReference type="ARBA" id="ARBA00044456"/>
    </source>
</evidence>
<feature type="binding site" evidence="14">
    <location>
        <position position="242"/>
    </location>
    <ligand>
        <name>Zn(2+)</name>
        <dbReference type="ChEBI" id="CHEBI:29105"/>
        <note>catalytic</note>
    </ligand>
</feature>
<dbReference type="CDD" id="cd07343">
    <property type="entry name" value="M48A_Zmpste24p_like"/>
    <property type="match status" value="1"/>
</dbReference>